<feature type="region of interest" description="Disordered" evidence="1">
    <location>
        <begin position="1"/>
        <end position="93"/>
    </location>
</feature>
<reference evidence="3 4" key="1">
    <citation type="journal article" date="2021" name="Environ. Microbiol.">
        <title>Gene family expansions and transcriptome signatures uncover fungal adaptations to wood decay.</title>
        <authorList>
            <person name="Hage H."/>
            <person name="Miyauchi S."/>
            <person name="Viragh M."/>
            <person name="Drula E."/>
            <person name="Min B."/>
            <person name="Chaduli D."/>
            <person name="Navarro D."/>
            <person name="Favel A."/>
            <person name="Norest M."/>
            <person name="Lesage-Meessen L."/>
            <person name="Balint B."/>
            <person name="Merenyi Z."/>
            <person name="de Eugenio L."/>
            <person name="Morin E."/>
            <person name="Martinez A.T."/>
            <person name="Baldrian P."/>
            <person name="Stursova M."/>
            <person name="Martinez M.J."/>
            <person name="Novotny C."/>
            <person name="Magnuson J.K."/>
            <person name="Spatafora J.W."/>
            <person name="Maurice S."/>
            <person name="Pangilinan J."/>
            <person name="Andreopoulos W."/>
            <person name="LaButti K."/>
            <person name="Hundley H."/>
            <person name="Na H."/>
            <person name="Kuo A."/>
            <person name="Barry K."/>
            <person name="Lipzen A."/>
            <person name="Henrissat B."/>
            <person name="Riley R."/>
            <person name="Ahrendt S."/>
            <person name="Nagy L.G."/>
            <person name="Grigoriev I.V."/>
            <person name="Martin F."/>
            <person name="Rosso M.N."/>
        </authorList>
    </citation>
    <scope>NUCLEOTIDE SEQUENCE [LARGE SCALE GENOMIC DNA]</scope>
    <source>
        <strain evidence="3 4">CIRM-BRFM 1785</strain>
    </source>
</reference>
<feature type="compositionally biased region" description="Polar residues" evidence="1">
    <location>
        <begin position="12"/>
        <end position="25"/>
    </location>
</feature>
<dbReference type="Proteomes" id="UP000814176">
    <property type="component" value="Unassembled WGS sequence"/>
</dbReference>
<dbReference type="GeneID" id="72000346"/>
<dbReference type="EMBL" id="JADCUA010000009">
    <property type="protein sequence ID" value="KAH9837387.1"/>
    <property type="molecule type" value="Genomic_DNA"/>
</dbReference>
<feature type="transmembrane region" description="Helical" evidence="2">
    <location>
        <begin position="113"/>
        <end position="133"/>
    </location>
</feature>
<keyword evidence="2" id="KW-1133">Transmembrane helix</keyword>
<protein>
    <submittedName>
        <fullName evidence="3">Uncharacterized protein</fullName>
    </submittedName>
</protein>
<keyword evidence="2" id="KW-0812">Transmembrane</keyword>
<accession>A0ABQ8KJ27</accession>
<comment type="caution">
    <text evidence="3">The sequence shown here is derived from an EMBL/GenBank/DDBJ whole genome shotgun (WGS) entry which is preliminary data.</text>
</comment>
<feature type="compositionally biased region" description="Acidic residues" evidence="1">
    <location>
        <begin position="42"/>
        <end position="62"/>
    </location>
</feature>
<proteinExistence type="predicted"/>
<evidence type="ECO:0000313" key="4">
    <source>
        <dbReference type="Proteomes" id="UP000814176"/>
    </source>
</evidence>
<organism evidence="3 4">
    <name type="scientific">Rhodofomes roseus</name>
    <dbReference type="NCBI Taxonomy" id="34475"/>
    <lineage>
        <taxon>Eukaryota</taxon>
        <taxon>Fungi</taxon>
        <taxon>Dikarya</taxon>
        <taxon>Basidiomycota</taxon>
        <taxon>Agaricomycotina</taxon>
        <taxon>Agaricomycetes</taxon>
        <taxon>Polyporales</taxon>
        <taxon>Rhodofomes</taxon>
    </lineage>
</organism>
<keyword evidence="4" id="KW-1185">Reference proteome</keyword>
<name>A0ABQ8KJ27_9APHY</name>
<keyword evidence="2" id="KW-0472">Membrane</keyword>
<evidence type="ECO:0000256" key="1">
    <source>
        <dbReference type="SAM" id="MobiDB-lite"/>
    </source>
</evidence>
<evidence type="ECO:0000256" key="2">
    <source>
        <dbReference type="SAM" id="Phobius"/>
    </source>
</evidence>
<evidence type="ECO:0000313" key="3">
    <source>
        <dbReference type="EMBL" id="KAH9837387.1"/>
    </source>
</evidence>
<sequence>MPHPNRPLANIFVSSRSDRLNTPVQVLTPRTPHSRNGRAEEGFTEVELDDLPEYDEEEEEDAFLSPGRTPSSVSPGPASTAFPPGYRSRGDDREILGPKVRMCPSGLMLAERLVYLSGAFFVFGIFALFYMAFQRDLEDNGFGLAINYRHYYVFPLTGAQYAHECERISWFKEGLNYWDPPLSGPTDVVHHDRRLKMHGHSPICSSTVTYQLDGHAGLATDLALMAQVAALARERNSTFFIDDTYWTRGRWVDYFEDPINVYPGPEPGCRRPPPEELVACPRSARHWVVNSHTAKYHLNSQFSERYEDSSAQGINRRRPIYDHAARSLAEIIRPDAHNSALIRTARSEIASILSLPHDSHSKYAPYIGVQLVHEHSISHNTSTPSLKAYVQAMHDIWTRLYPNHPIPLDSDTTAHFPAPPIAYLATDAPETLRHYVAAFPASTAKFALDLSTDAELRALAPEHAYDPVFFAEVPTAERVRLTRGLIVDLALMSGLWPEDGYVVPGATVCAAGLNACELAVIGLGWERAFGFDDAKEHPTGEVDHARMRWVPLGPQTTRWKGFELPFHKGIV</sequence>
<dbReference type="RefSeq" id="XP_047779556.1">
    <property type="nucleotide sequence ID" value="XM_047919614.1"/>
</dbReference>
<gene>
    <name evidence="3" type="ORF">C8Q71DRAFT_599470</name>
</gene>